<dbReference type="PROSITE" id="PS00107">
    <property type="entry name" value="PROTEIN_KINASE_ATP"/>
    <property type="match status" value="1"/>
</dbReference>
<evidence type="ECO:0000256" key="6">
    <source>
        <dbReference type="ARBA" id="ARBA00022840"/>
    </source>
</evidence>
<evidence type="ECO:0000259" key="9">
    <source>
        <dbReference type="PROSITE" id="PS50011"/>
    </source>
</evidence>
<evidence type="ECO:0000256" key="4">
    <source>
        <dbReference type="ARBA" id="ARBA00022741"/>
    </source>
</evidence>
<keyword evidence="2 8" id="KW-0723">Serine/threonine-protein kinase</keyword>
<dbReference type="Proteomes" id="UP000685013">
    <property type="component" value="Chromosome 14"/>
</dbReference>
<keyword evidence="4 7" id="KW-0547">Nucleotide-binding</keyword>
<accession>A0AAV6MJM0</accession>
<dbReference type="GO" id="GO:0004674">
    <property type="term" value="F:protein serine/threonine kinase activity"/>
    <property type="evidence" value="ECO:0007669"/>
    <property type="project" value="UniProtKB-KW"/>
</dbReference>
<keyword evidence="3" id="KW-0808">Transferase</keyword>
<dbReference type="EMBL" id="JAGKQH010000014">
    <property type="protein sequence ID" value="KAG6582384.1"/>
    <property type="molecule type" value="Genomic_DNA"/>
</dbReference>
<reference evidence="10 11" key="1">
    <citation type="journal article" date="2021" name="Hortic Res">
        <title>The domestication of Cucurbita argyrosperma as revealed by the genome of its wild relative.</title>
        <authorList>
            <person name="Barrera-Redondo J."/>
            <person name="Sanchez-de la Vega G."/>
            <person name="Aguirre-Liguori J.A."/>
            <person name="Castellanos-Morales G."/>
            <person name="Gutierrez-Guerrero Y.T."/>
            <person name="Aguirre-Dugua X."/>
            <person name="Aguirre-Planter E."/>
            <person name="Tenaillon M.I."/>
            <person name="Lira-Saade R."/>
            <person name="Eguiarte L.E."/>
        </authorList>
    </citation>
    <scope>NUCLEOTIDE SEQUENCE [LARGE SCALE GENOMIC DNA]</scope>
    <source>
        <strain evidence="10">JBR-2021</strain>
    </source>
</reference>
<keyword evidence="11" id="KW-1185">Reference proteome</keyword>
<comment type="similarity">
    <text evidence="1">Belongs to the protein kinase superfamily. CAMK Ser/Thr protein kinase family. CaMK subfamily.</text>
</comment>
<keyword evidence="6 7" id="KW-0067">ATP-binding</keyword>
<proteinExistence type="inferred from homology"/>
<dbReference type="SMART" id="SM00220">
    <property type="entry name" value="S_TKc"/>
    <property type="match status" value="1"/>
</dbReference>
<dbReference type="FunFam" id="1.10.510.10:FF:000600">
    <property type="entry name" value="Phosphoenolpyruvate carboxylase kinase 2"/>
    <property type="match status" value="1"/>
</dbReference>
<feature type="domain" description="Protein kinase" evidence="9">
    <location>
        <begin position="55"/>
        <end position="313"/>
    </location>
</feature>
<evidence type="ECO:0000256" key="7">
    <source>
        <dbReference type="PROSITE-ProRule" id="PRU10141"/>
    </source>
</evidence>
<dbReference type="InterPro" id="IPR050205">
    <property type="entry name" value="CDPK_Ser/Thr_kinases"/>
</dbReference>
<evidence type="ECO:0000313" key="11">
    <source>
        <dbReference type="Proteomes" id="UP000685013"/>
    </source>
</evidence>
<dbReference type="PROSITE" id="PS00108">
    <property type="entry name" value="PROTEIN_KINASE_ST"/>
    <property type="match status" value="1"/>
</dbReference>
<feature type="binding site" evidence="7">
    <location>
        <position position="84"/>
    </location>
    <ligand>
        <name>ATP</name>
        <dbReference type="ChEBI" id="CHEBI:30616"/>
    </ligand>
</feature>
<evidence type="ECO:0000256" key="1">
    <source>
        <dbReference type="ARBA" id="ARBA00005354"/>
    </source>
</evidence>
<dbReference type="InterPro" id="IPR008271">
    <property type="entry name" value="Ser/Thr_kinase_AS"/>
</dbReference>
<evidence type="ECO:0000256" key="2">
    <source>
        <dbReference type="ARBA" id="ARBA00022527"/>
    </source>
</evidence>
<dbReference type="CDD" id="cd05117">
    <property type="entry name" value="STKc_CAMK"/>
    <property type="match status" value="1"/>
</dbReference>
<evidence type="ECO:0000256" key="5">
    <source>
        <dbReference type="ARBA" id="ARBA00022777"/>
    </source>
</evidence>
<feature type="non-terminal residue" evidence="10">
    <location>
        <position position="1"/>
    </location>
</feature>
<dbReference type="PANTHER" id="PTHR24349">
    <property type="entry name" value="SERINE/THREONINE-PROTEIN KINASE"/>
    <property type="match status" value="1"/>
</dbReference>
<evidence type="ECO:0000256" key="8">
    <source>
        <dbReference type="RuleBase" id="RU000304"/>
    </source>
</evidence>
<keyword evidence="5 10" id="KW-0418">Kinase</keyword>
<dbReference type="GO" id="GO:0005524">
    <property type="term" value="F:ATP binding"/>
    <property type="evidence" value="ECO:0007669"/>
    <property type="project" value="UniProtKB-UniRule"/>
</dbReference>
<evidence type="ECO:0000313" key="10">
    <source>
        <dbReference type="EMBL" id="KAG6582384.1"/>
    </source>
</evidence>
<protein>
    <submittedName>
        <fullName evidence="10">Phosphoenolpyruvate carboxylase kinase 1</fullName>
    </submittedName>
</protein>
<dbReference type="InterPro" id="IPR017441">
    <property type="entry name" value="Protein_kinase_ATP_BS"/>
</dbReference>
<name>A0AAV6MJM0_9ROSI</name>
<gene>
    <name evidence="10" type="primary">PPCK1</name>
    <name evidence="10" type="ORF">SDJN03_22386</name>
</gene>
<dbReference type="InterPro" id="IPR000719">
    <property type="entry name" value="Prot_kinase_dom"/>
</dbReference>
<evidence type="ECO:0000256" key="3">
    <source>
        <dbReference type="ARBA" id="ARBA00022679"/>
    </source>
</evidence>
<organism evidence="10 11">
    <name type="scientific">Cucurbita argyrosperma subsp. sororia</name>
    <dbReference type="NCBI Taxonomy" id="37648"/>
    <lineage>
        <taxon>Eukaryota</taxon>
        <taxon>Viridiplantae</taxon>
        <taxon>Streptophyta</taxon>
        <taxon>Embryophyta</taxon>
        <taxon>Tracheophyta</taxon>
        <taxon>Spermatophyta</taxon>
        <taxon>Magnoliopsida</taxon>
        <taxon>eudicotyledons</taxon>
        <taxon>Gunneridae</taxon>
        <taxon>Pentapetalae</taxon>
        <taxon>rosids</taxon>
        <taxon>fabids</taxon>
        <taxon>Cucurbitales</taxon>
        <taxon>Cucurbitaceae</taxon>
        <taxon>Cucurbiteae</taxon>
        <taxon>Cucurbita</taxon>
    </lineage>
</organism>
<dbReference type="PROSITE" id="PS50011">
    <property type="entry name" value="PROTEIN_KINASE_DOM"/>
    <property type="match status" value="1"/>
</dbReference>
<dbReference type="PIRSF" id="PIRSF000654">
    <property type="entry name" value="Integrin-linked_kinase"/>
    <property type="match status" value="1"/>
</dbReference>
<comment type="caution">
    <text evidence="10">The sequence shown here is derived from an EMBL/GenBank/DDBJ whole genome shotgun (WGS) entry which is preliminary data.</text>
</comment>
<dbReference type="Pfam" id="PF00069">
    <property type="entry name" value="Pkinase"/>
    <property type="match status" value="1"/>
</dbReference>
<sequence length="326" mass="37174">MEFLLALTFCFYKYRIETLSYVVSDNLQWKTNGGEKEEKKKKKNKVMSNDLKRDYQVIEEIGRGRFGTVFRCTSRSSGENYAVKTIDKRRILAGDSLDAECLVKETKILHLLYPHPHILALHNLYEDEFHLHMVLDLCSSSDLHRRVTLQVFSEAEAAMIMSQLMHAVAHCHRYGVAHRDIKPDNILFDEWDSVKLADFGSAEMFKQGEESMRGVVGTPYYVAPEVLAGKDYGEKVDVWSAGVVLYVMLAGFPPFHGESVVEIFHAVLRANLRFPSRVFHSVSPAAKDLLRKMLCKDVSRRISAEQVLRHPWITSCVESRAATALC</sequence>
<dbReference type="AlphaFoldDB" id="A0AAV6MJM0"/>